<dbReference type="PANTHER" id="PTHR42850:SF2">
    <property type="entry name" value="BLL5683 PROTEIN"/>
    <property type="match status" value="1"/>
</dbReference>
<feature type="domain" description="Calcineurin-like phosphoesterase" evidence="2">
    <location>
        <begin position="1"/>
        <end position="207"/>
    </location>
</feature>
<dbReference type="InterPro" id="IPR024654">
    <property type="entry name" value="Calcineurin-like_PHP_lpxH"/>
</dbReference>
<reference evidence="3" key="1">
    <citation type="submission" date="2024-05" db="EMBL/GenBank/DDBJ databases">
        <authorList>
            <person name="Kim S."/>
            <person name="Heo J."/>
            <person name="Choi H."/>
            <person name="Choi Y."/>
            <person name="Kwon S.-W."/>
            <person name="Kim Y."/>
        </authorList>
    </citation>
    <scope>NUCLEOTIDE SEQUENCE</scope>
    <source>
        <strain evidence="3">KACC 23698</strain>
    </source>
</reference>
<comment type="similarity">
    <text evidence="1">Belongs to the metallophosphoesterase superfamily. YfcE family.</text>
</comment>
<dbReference type="PIRSF" id="PIRSF000883">
    <property type="entry name" value="Pesterase_MJ0912"/>
    <property type="match status" value="1"/>
</dbReference>
<dbReference type="Gene3D" id="3.60.21.10">
    <property type="match status" value="1"/>
</dbReference>
<gene>
    <name evidence="3" type="ORF">ABEG18_25425</name>
</gene>
<dbReference type="EMBL" id="CP157484">
    <property type="protein sequence ID" value="XBO38981.1"/>
    <property type="molecule type" value="Genomic_DNA"/>
</dbReference>
<dbReference type="CDD" id="cd00838">
    <property type="entry name" value="MPP_superfamily"/>
    <property type="match status" value="1"/>
</dbReference>
<protein>
    <submittedName>
        <fullName evidence="3">Metallophosphoesterase family protein</fullName>
    </submittedName>
</protein>
<dbReference type="PANTHER" id="PTHR42850">
    <property type="entry name" value="METALLOPHOSPHOESTERASE"/>
    <property type="match status" value="1"/>
</dbReference>
<dbReference type="GO" id="GO:0005737">
    <property type="term" value="C:cytoplasm"/>
    <property type="evidence" value="ECO:0007669"/>
    <property type="project" value="TreeGrafter"/>
</dbReference>
<organism evidence="3">
    <name type="scientific">Alsobacter sp. KACC 23698</name>
    <dbReference type="NCBI Taxonomy" id="3149229"/>
    <lineage>
        <taxon>Bacteria</taxon>
        <taxon>Pseudomonadati</taxon>
        <taxon>Pseudomonadota</taxon>
        <taxon>Alphaproteobacteria</taxon>
        <taxon>Hyphomicrobiales</taxon>
        <taxon>Alsobacteraceae</taxon>
        <taxon>Alsobacter</taxon>
    </lineage>
</organism>
<evidence type="ECO:0000256" key="1">
    <source>
        <dbReference type="ARBA" id="ARBA00008950"/>
    </source>
</evidence>
<dbReference type="SUPFAM" id="SSF56300">
    <property type="entry name" value="Metallo-dependent phosphatases"/>
    <property type="match status" value="1"/>
</dbReference>
<dbReference type="RefSeq" id="WP_406855820.1">
    <property type="nucleotide sequence ID" value="NZ_CP157484.1"/>
</dbReference>
<dbReference type="InterPro" id="IPR011152">
    <property type="entry name" value="Pesterase_MJ0912"/>
</dbReference>
<dbReference type="AlphaFoldDB" id="A0AAU7JFE3"/>
<dbReference type="InterPro" id="IPR050126">
    <property type="entry name" value="Ap4A_hydrolase"/>
</dbReference>
<name>A0AAU7JFE3_9HYPH</name>
<dbReference type="Pfam" id="PF12850">
    <property type="entry name" value="Metallophos_2"/>
    <property type="match status" value="1"/>
</dbReference>
<dbReference type="GO" id="GO:0016791">
    <property type="term" value="F:phosphatase activity"/>
    <property type="evidence" value="ECO:0007669"/>
    <property type="project" value="TreeGrafter"/>
</dbReference>
<dbReference type="InterPro" id="IPR029052">
    <property type="entry name" value="Metallo-depent_PP-like"/>
</dbReference>
<evidence type="ECO:0000313" key="3">
    <source>
        <dbReference type="EMBL" id="XBO38981.1"/>
    </source>
</evidence>
<sequence>MSIALMSDIHGNREAFEACLADARRRGVERFVLLGDYVGYGADPGWVVDQVRDLVAHGAIALKGNHDAAVRDPEIRMNPVAEAAMAWTRGRLDEQQGAFLAGLPLSAVDEDRLYVHANGWAPGDWGYVLTPVEAERSMRTTPQRYTYCGHTHCPMLYHMSPQRPAGEFQPLPGKPVPLSPSRCWLTVLGSVGQPRDHNPAACYGLLEFAPLRFTSVRVPYATTAAAAKIRAAGLPESLAQRLLEGR</sequence>
<proteinExistence type="inferred from homology"/>
<accession>A0AAU7JFE3</accession>
<evidence type="ECO:0000259" key="2">
    <source>
        <dbReference type="Pfam" id="PF12850"/>
    </source>
</evidence>